<accession>A0ABU0EXI2</accession>
<protein>
    <recommendedName>
        <fullName evidence="1">GmrSD restriction endonucleases C-terminal domain-containing protein</fullName>
    </recommendedName>
</protein>
<evidence type="ECO:0000259" key="1">
    <source>
        <dbReference type="Pfam" id="PF07510"/>
    </source>
</evidence>
<dbReference type="EMBL" id="JAUSUT010000001">
    <property type="protein sequence ID" value="MDQ0379671.1"/>
    <property type="molecule type" value="Genomic_DNA"/>
</dbReference>
<dbReference type="PANTHER" id="PTHR24094">
    <property type="entry name" value="SECRETED PROTEIN"/>
    <property type="match status" value="1"/>
</dbReference>
<name>A0ABU0EXI2_9PSEU</name>
<proteinExistence type="predicted"/>
<dbReference type="PANTHER" id="PTHR24094:SF15">
    <property type="entry name" value="AMP-DEPENDENT SYNTHETASE_LIGASE DOMAIN-CONTAINING PROTEIN-RELATED"/>
    <property type="match status" value="1"/>
</dbReference>
<dbReference type="Proteomes" id="UP001229651">
    <property type="component" value="Unassembled WGS sequence"/>
</dbReference>
<dbReference type="InterPro" id="IPR011089">
    <property type="entry name" value="GmrSD_C"/>
</dbReference>
<reference evidence="2 3" key="1">
    <citation type="submission" date="2023-07" db="EMBL/GenBank/DDBJ databases">
        <title>Sequencing the genomes of 1000 actinobacteria strains.</title>
        <authorList>
            <person name="Klenk H.-P."/>
        </authorList>
    </citation>
    <scope>NUCLEOTIDE SEQUENCE [LARGE SCALE GENOMIC DNA]</scope>
    <source>
        <strain evidence="2 3">DSM 45805</strain>
    </source>
</reference>
<dbReference type="RefSeq" id="WP_306993142.1">
    <property type="nucleotide sequence ID" value="NZ_JAUSUT010000001.1"/>
</dbReference>
<sequence length="212" mass="23412">MKVRMWLPLVVVVAIAALVVVWRSGEVAPSKANPGTDPGVARQQLAELAVKPRGTLNGYSREKYPHWDTVEGACNTREEVLKRAGTNVVVGKDCAPTSGTWVSPYDGATWTSPSDVDIDHMVPLAQSWVSGASAWTQAQREAFANDLERPQLWAVTDNVNQSKSDKAPDEWKPPLESFWCTYATDWIAVKHYYQLSVTTAEQAALNDMLNHC</sequence>
<comment type="caution">
    <text evidence="2">The sequence shown here is derived from an EMBL/GenBank/DDBJ whole genome shotgun (WGS) entry which is preliminary data.</text>
</comment>
<dbReference type="Pfam" id="PF07510">
    <property type="entry name" value="GmrSD_C"/>
    <property type="match status" value="1"/>
</dbReference>
<gene>
    <name evidence="2" type="ORF">FB470_003665</name>
</gene>
<evidence type="ECO:0000313" key="3">
    <source>
        <dbReference type="Proteomes" id="UP001229651"/>
    </source>
</evidence>
<organism evidence="2 3">
    <name type="scientific">Amycolatopsis thermophila</name>
    <dbReference type="NCBI Taxonomy" id="206084"/>
    <lineage>
        <taxon>Bacteria</taxon>
        <taxon>Bacillati</taxon>
        <taxon>Actinomycetota</taxon>
        <taxon>Actinomycetes</taxon>
        <taxon>Pseudonocardiales</taxon>
        <taxon>Pseudonocardiaceae</taxon>
        <taxon>Amycolatopsis</taxon>
    </lineage>
</organism>
<evidence type="ECO:0000313" key="2">
    <source>
        <dbReference type="EMBL" id="MDQ0379671.1"/>
    </source>
</evidence>
<keyword evidence="3" id="KW-1185">Reference proteome</keyword>
<feature type="domain" description="GmrSD restriction endonucleases C-terminal" evidence="1">
    <location>
        <begin position="113"/>
        <end position="205"/>
    </location>
</feature>